<evidence type="ECO:0000313" key="6">
    <source>
        <dbReference type="Proteomes" id="UP001583193"/>
    </source>
</evidence>
<dbReference type="CDD" id="cd02809">
    <property type="entry name" value="alpha_hydroxyacid_oxid_FMN"/>
    <property type="match status" value="1"/>
</dbReference>
<evidence type="ECO:0000256" key="2">
    <source>
        <dbReference type="ARBA" id="ARBA00023002"/>
    </source>
</evidence>
<dbReference type="InterPro" id="IPR037396">
    <property type="entry name" value="FMN_HAD"/>
</dbReference>
<evidence type="ECO:0000256" key="3">
    <source>
        <dbReference type="ARBA" id="ARBA00024042"/>
    </source>
</evidence>
<comment type="similarity">
    <text evidence="3">Belongs to the FMN-dependent alpha-hydroxy acid dehydrogenase family.</text>
</comment>
<evidence type="ECO:0000259" key="4">
    <source>
        <dbReference type="PROSITE" id="PS51349"/>
    </source>
</evidence>
<comment type="cofactor">
    <cofactor evidence="1">
        <name>FMN</name>
        <dbReference type="ChEBI" id="CHEBI:58210"/>
    </cofactor>
</comment>
<dbReference type="InterPro" id="IPR000262">
    <property type="entry name" value="FMN-dep_DH"/>
</dbReference>
<evidence type="ECO:0000313" key="5">
    <source>
        <dbReference type="EMBL" id="KAL1885827.1"/>
    </source>
</evidence>
<accession>A0ABR3YC33</accession>
<dbReference type="PANTHER" id="PTHR10578">
    <property type="entry name" value="S -2-HYDROXY-ACID OXIDASE-RELATED"/>
    <property type="match status" value="1"/>
</dbReference>
<dbReference type="SUPFAM" id="SSF51395">
    <property type="entry name" value="FMN-linked oxidoreductases"/>
    <property type="match status" value="1"/>
</dbReference>
<keyword evidence="2" id="KW-0560">Oxidoreductase</keyword>
<comment type="caution">
    <text evidence="5">The sequence shown here is derived from an EMBL/GenBank/DDBJ whole genome shotgun (WGS) entry which is preliminary data.</text>
</comment>
<organism evidence="5 6">
    <name type="scientific">Paecilomyces lecythidis</name>
    <dbReference type="NCBI Taxonomy" id="3004212"/>
    <lineage>
        <taxon>Eukaryota</taxon>
        <taxon>Fungi</taxon>
        <taxon>Dikarya</taxon>
        <taxon>Ascomycota</taxon>
        <taxon>Pezizomycotina</taxon>
        <taxon>Eurotiomycetes</taxon>
        <taxon>Eurotiomycetidae</taxon>
        <taxon>Eurotiales</taxon>
        <taxon>Thermoascaceae</taxon>
        <taxon>Paecilomyces</taxon>
    </lineage>
</organism>
<dbReference type="EMBL" id="JAVDPF010000002">
    <property type="protein sequence ID" value="KAL1885827.1"/>
    <property type="molecule type" value="Genomic_DNA"/>
</dbReference>
<feature type="domain" description="FMN hydroxy acid dehydrogenase" evidence="4">
    <location>
        <begin position="9"/>
        <end position="216"/>
    </location>
</feature>
<dbReference type="PROSITE" id="PS51349">
    <property type="entry name" value="FMN_HYDROXY_ACID_DH_2"/>
    <property type="match status" value="1"/>
</dbReference>
<dbReference type="Gene3D" id="3.20.20.70">
    <property type="entry name" value="Aldolase class I"/>
    <property type="match status" value="1"/>
</dbReference>
<gene>
    <name evidence="5" type="ORF">Plec18167_001323</name>
</gene>
<sequence length="216" mass="24216">MAHRGEMFKNHKDVWCIEDLKKHASKTLPPMVRDYYNEGAGDLLTLQENETAFNRYKIRPRILINVDNIDTSTEIFGTKVSMPLGFSPAASQKLAHPEGELATSRAAAKFGICMGLSSYSNYSLEDVARQGSGNPYVMQMCVLRDRSITLQLLKRAEKAGYKALFLSVDVPVLGIRLNEYRNNYTLPADMEWPNILSHGSDTSRHTDYGAFCEADA</sequence>
<dbReference type="Proteomes" id="UP001583193">
    <property type="component" value="Unassembled WGS sequence"/>
</dbReference>
<dbReference type="PANTHER" id="PTHR10578:SF149">
    <property type="entry name" value="2-HYDROXYACID OXIDASE 2"/>
    <property type="match status" value="1"/>
</dbReference>
<evidence type="ECO:0000256" key="1">
    <source>
        <dbReference type="ARBA" id="ARBA00001917"/>
    </source>
</evidence>
<protein>
    <recommendedName>
        <fullName evidence="4">FMN hydroxy acid dehydrogenase domain-containing protein</fullName>
    </recommendedName>
</protein>
<dbReference type="InterPro" id="IPR013785">
    <property type="entry name" value="Aldolase_TIM"/>
</dbReference>
<name>A0ABR3YC33_9EURO</name>
<keyword evidence="6" id="KW-1185">Reference proteome</keyword>
<reference evidence="5 6" key="1">
    <citation type="journal article" date="2024" name="IMA Fungus">
        <title>IMA Genome - F19 : A genome assembly and annotation guide to empower mycologists, including annotated draft genome sequences of Ceratocystis pirilliformis, Diaporthe australafricana, Fusarium ophioides, Paecilomyces lecythidis, and Sporothrix stenoceras.</title>
        <authorList>
            <person name="Aylward J."/>
            <person name="Wilson A.M."/>
            <person name="Visagie C.M."/>
            <person name="Spraker J."/>
            <person name="Barnes I."/>
            <person name="Buitendag C."/>
            <person name="Ceriani C."/>
            <person name="Del Mar Angel L."/>
            <person name="du Plessis D."/>
            <person name="Fuchs T."/>
            <person name="Gasser K."/>
            <person name="Kramer D."/>
            <person name="Li W."/>
            <person name="Munsamy K."/>
            <person name="Piso A."/>
            <person name="Price J.L."/>
            <person name="Sonnekus B."/>
            <person name="Thomas C."/>
            <person name="van der Nest A."/>
            <person name="van Dijk A."/>
            <person name="van Heerden A."/>
            <person name="van Vuuren N."/>
            <person name="Yilmaz N."/>
            <person name="Duong T.A."/>
            <person name="van der Merwe N.A."/>
            <person name="Wingfield M.J."/>
            <person name="Wingfield B.D."/>
        </authorList>
    </citation>
    <scope>NUCLEOTIDE SEQUENCE [LARGE SCALE GENOMIC DNA]</scope>
    <source>
        <strain evidence="5 6">CMW 18167</strain>
    </source>
</reference>
<proteinExistence type="inferred from homology"/>
<dbReference type="InterPro" id="IPR012133">
    <property type="entry name" value="Alpha-hydoxy_acid_DH_FMN"/>
</dbReference>
<dbReference type="Pfam" id="PF01070">
    <property type="entry name" value="FMN_dh"/>
    <property type="match status" value="1"/>
</dbReference>